<dbReference type="EMBL" id="QZAN01000007">
    <property type="protein sequence ID" value="THW66453.1"/>
    <property type="molecule type" value="Genomic_DNA"/>
</dbReference>
<evidence type="ECO:0000313" key="3">
    <source>
        <dbReference type="EMBL" id="THW66453.1"/>
    </source>
</evidence>
<feature type="compositionally biased region" description="Polar residues" evidence="1">
    <location>
        <begin position="148"/>
        <end position="159"/>
    </location>
</feature>
<name>A0A4S8X0K5_AURPU</name>
<comment type="caution">
    <text evidence="2">The sequence shown here is derived from an EMBL/GenBank/DDBJ whole genome shotgun (WGS) entry which is preliminary data.</text>
</comment>
<feature type="region of interest" description="Disordered" evidence="1">
    <location>
        <begin position="116"/>
        <end position="163"/>
    </location>
</feature>
<evidence type="ECO:0000313" key="5">
    <source>
        <dbReference type="Proteomes" id="UP000310687"/>
    </source>
</evidence>
<dbReference type="EMBL" id="QZAL01000283">
    <property type="protein sequence ID" value="THW31678.1"/>
    <property type="molecule type" value="Genomic_DNA"/>
</dbReference>
<proteinExistence type="predicted"/>
<feature type="region of interest" description="Disordered" evidence="1">
    <location>
        <begin position="298"/>
        <end position="328"/>
    </location>
</feature>
<feature type="region of interest" description="Disordered" evidence="1">
    <location>
        <begin position="406"/>
        <end position="499"/>
    </location>
</feature>
<evidence type="ECO:0000313" key="4">
    <source>
        <dbReference type="Proteomes" id="UP000310421"/>
    </source>
</evidence>
<feature type="compositionally biased region" description="Polar residues" evidence="1">
    <location>
        <begin position="419"/>
        <end position="470"/>
    </location>
</feature>
<dbReference type="AlphaFoldDB" id="A0A4S8X0K5"/>
<sequence length="521" mass="57468">MDNTRIAWQKSIWVSLTLEGDRKNLITPCQRTSSGLACRNIFNTQFVQLLEDYDTYGPHKGFFVPRLEPGNDPEIAFEIHWDVLSDVLHEPGTATASVAKQPAEELPTLDSILDSHNRRKKQKSTADHVDQSPPQFAETQCEKDTQALPVTSDQETASDLTPVEIHARFEAEFHRRKALGKRERIGLLKSSGTPASMVGMKKVLNDMNKQVLGMKDMLRTHYQEQLQDTEPSNSESEAIVDALNYVELTLEQISCALGHLGGRDFECIHLYYSFAITFMGPVAKTCMMVASRGAMEAQHHDGAVEKSDGFHEGSHDSEPPQTKSDAPVDDKLTEIARDVGFLRSALDNQGAHSEENAKPQIPPFPYQIRLPKKYIAVGHYRPRRYVEVVEVDDDYEAMHDVVSTKTSAAEVTARPASASLASTQPASTQPASTQPASTQPASTQPASTQPASTQPASTQATDSSENTPTTGMPEENTAPAATDDQAKFPGFGRDTRKDGTYSFRWTAPLAGIKFPFKWEGF</sequence>
<evidence type="ECO:0000256" key="1">
    <source>
        <dbReference type="SAM" id="MobiDB-lite"/>
    </source>
</evidence>
<accession>A0A4S8X0K5</accession>
<evidence type="ECO:0000313" key="2">
    <source>
        <dbReference type="EMBL" id="THW31678.1"/>
    </source>
</evidence>
<reference evidence="4 5" key="1">
    <citation type="submission" date="2018-10" db="EMBL/GenBank/DDBJ databases">
        <title>Fifty Aureobasidium pullulans genomes reveal a recombining polyextremotolerant generalist.</title>
        <authorList>
            <person name="Gostincar C."/>
            <person name="Turk M."/>
            <person name="Zajc J."/>
            <person name="Gunde-Cimerman N."/>
        </authorList>
    </citation>
    <scope>NUCLEOTIDE SEQUENCE [LARGE SCALE GENOMIC DNA]</scope>
    <source>
        <strain evidence="3 4">EXF-10751</strain>
        <strain evidence="2 5">EXF-11013</strain>
    </source>
</reference>
<gene>
    <name evidence="3" type="ORF">D6D20_01338</name>
    <name evidence="2" type="ORF">D6D22_10021</name>
</gene>
<dbReference type="Proteomes" id="UP000310687">
    <property type="component" value="Unassembled WGS sequence"/>
</dbReference>
<feature type="compositionally biased region" description="Basic and acidic residues" evidence="1">
    <location>
        <begin position="298"/>
        <end position="318"/>
    </location>
</feature>
<protein>
    <submittedName>
        <fullName evidence="2">Uncharacterized protein</fullName>
    </submittedName>
</protein>
<organism evidence="2 5">
    <name type="scientific">Aureobasidium pullulans</name>
    <name type="common">Black yeast</name>
    <name type="synonym">Pullularia pullulans</name>
    <dbReference type="NCBI Taxonomy" id="5580"/>
    <lineage>
        <taxon>Eukaryota</taxon>
        <taxon>Fungi</taxon>
        <taxon>Dikarya</taxon>
        <taxon>Ascomycota</taxon>
        <taxon>Pezizomycotina</taxon>
        <taxon>Dothideomycetes</taxon>
        <taxon>Dothideomycetidae</taxon>
        <taxon>Dothideales</taxon>
        <taxon>Saccotheciaceae</taxon>
        <taxon>Aureobasidium</taxon>
    </lineage>
</organism>
<dbReference type="Proteomes" id="UP000310421">
    <property type="component" value="Unassembled WGS sequence"/>
</dbReference>